<reference evidence="2 3" key="1">
    <citation type="submission" date="2023-03" db="EMBL/GenBank/DDBJ databases">
        <title>High recombination rates correlate with genetic variation in Cardiocondyla obscurior ants.</title>
        <authorList>
            <person name="Errbii M."/>
        </authorList>
    </citation>
    <scope>NUCLEOTIDE SEQUENCE [LARGE SCALE GENOMIC DNA]</scope>
    <source>
        <strain evidence="2">Alpha-2009</strain>
        <tissue evidence="2">Whole body</tissue>
    </source>
</reference>
<comment type="caution">
    <text evidence="2">The sequence shown here is derived from an EMBL/GenBank/DDBJ whole genome shotgun (WGS) entry which is preliminary data.</text>
</comment>
<evidence type="ECO:0000256" key="1">
    <source>
        <dbReference type="SAM" id="Phobius"/>
    </source>
</evidence>
<evidence type="ECO:0000313" key="3">
    <source>
        <dbReference type="Proteomes" id="UP001430953"/>
    </source>
</evidence>
<keyword evidence="1" id="KW-0812">Transmembrane</keyword>
<organism evidence="2 3">
    <name type="scientific">Cardiocondyla obscurior</name>
    <dbReference type="NCBI Taxonomy" id="286306"/>
    <lineage>
        <taxon>Eukaryota</taxon>
        <taxon>Metazoa</taxon>
        <taxon>Ecdysozoa</taxon>
        <taxon>Arthropoda</taxon>
        <taxon>Hexapoda</taxon>
        <taxon>Insecta</taxon>
        <taxon>Pterygota</taxon>
        <taxon>Neoptera</taxon>
        <taxon>Endopterygota</taxon>
        <taxon>Hymenoptera</taxon>
        <taxon>Apocrita</taxon>
        <taxon>Aculeata</taxon>
        <taxon>Formicoidea</taxon>
        <taxon>Formicidae</taxon>
        <taxon>Myrmicinae</taxon>
        <taxon>Cardiocondyla</taxon>
    </lineage>
</organism>
<accession>A0AAW2GYD6</accession>
<keyword evidence="3" id="KW-1185">Reference proteome</keyword>
<feature type="transmembrane region" description="Helical" evidence="1">
    <location>
        <begin position="90"/>
        <end position="117"/>
    </location>
</feature>
<protein>
    <submittedName>
        <fullName evidence="2">Uncharacterized protein</fullName>
    </submittedName>
</protein>
<keyword evidence="1" id="KW-1133">Transmembrane helix</keyword>
<dbReference type="EMBL" id="JADYXP020000001">
    <property type="protein sequence ID" value="KAL0132330.1"/>
    <property type="molecule type" value="Genomic_DNA"/>
</dbReference>
<name>A0AAW2GYD6_9HYME</name>
<keyword evidence="1" id="KW-0472">Membrane</keyword>
<dbReference type="Proteomes" id="UP001430953">
    <property type="component" value="Unassembled WGS sequence"/>
</dbReference>
<proteinExistence type="predicted"/>
<gene>
    <name evidence="2" type="ORF">PUN28_000252</name>
</gene>
<dbReference type="AlphaFoldDB" id="A0AAW2GYD6"/>
<sequence length="133" mass="16448">MFSNQRKIARYSEYKLLFLIWYRVSSIYGTRRSVLSTRRHSRMIYFFGRVSGIYYSRFYSQLFILLKSIKELNNSFAAIVRSGCFYRRHYFFLFFFFFFFFFFFTIINVVVSLRYVLRLTGIELKIETHYGFR</sequence>
<evidence type="ECO:0000313" key="2">
    <source>
        <dbReference type="EMBL" id="KAL0132330.1"/>
    </source>
</evidence>